<dbReference type="SUPFAM" id="SSF55136">
    <property type="entry name" value="Probable bacterial effector-binding domain"/>
    <property type="match status" value="1"/>
</dbReference>
<dbReference type="PANTHER" id="PTHR30204">
    <property type="entry name" value="REDOX-CYCLING DRUG-SENSING TRANSCRIPTIONAL ACTIVATOR SOXR"/>
    <property type="match status" value="1"/>
</dbReference>
<gene>
    <name evidence="7" type="ORF">ACFSW4_03215</name>
</gene>
<dbReference type="Proteomes" id="UP001597452">
    <property type="component" value="Unassembled WGS sequence"/>
</dbReference>
<dbReference type="PANTHER" id="PTHR30204:SF69">
    <property type="entry name" value="MERR-FAMILY TRANSCRIPTIONAL REGULATOR"/>
    <property type="match status" value="1"/>
</dbReference>
<dbReference type="Gene3D" id="1.10.1660.10">
    <property type="match status" value="1"/>
</dbReference>
<evidence type="ECO:0000256" key="1">
    <source>
        <dbReference type="ARBA" id="ARBA00022491"/>
    </source>
</evidence>
<feature type="coiled-coil region" evidence="5">
    <location>
        <begin position="81"/>
        <end position="115"/>
    </location>
</feature>
<keyword evidence="3" id="KW-0238">DNA-binding</keyword>
<evidence type="ECO:0000256" key="4">
    <source>
        <dbReference type="ARBA" id="ARBA00023163"/>
    </source>
</evidence>
<dbReference type="Gene3D" id="3.20.80.10">
    <property type="entry name" value="Regulatory factor, effector binding domain"/>
    <property type="match status" value="1"/>
</dbReference>
<reference evidence="8" key="1">
    <citation type="journal article" date="2019" name="Int. J. Syst. Evol. Microbiol.">
        <title>The Global Catalogue of Microorganisms (GCM) 10K type strain sequencing project: providing services to taxonomists for standard genome sequencing and annotation.</title>
        <authorList>
            <consortium name="The Broad Institute Genomics Platform"/>
            <consortium name="The Broad Institute Genome Sequencing Center for Infectious Disease"/>
            <person name="Wu L."/>
            <person name="Ma J."/>
        </authorList>
    </citation>
    <scope>NUCLEOTIDE SEQUENCE [LARGE SCALE GENOMIC DNA]</scope>
    <source>
        <strain evidence="8">TISTR 1571</strain>
    </source>
</reference>
<evidence type="ECO:0000256" key="5">
    <source>
        <dbReference type="SAM" id="Coils"/>
    </source>
</evidence>
<evidence type="ECO:0000313" key="8">
    <source>
        <dbReference type="Proteomes" id="UP001597452"/>
    </source>
</evidence>
<organism evidence="7 8">
    <name type="scientific">Piscibacillus salipiscarius</name>
    <dbReference type="NCBI Taxonomy" id="299480"/>
    <lineage>
        <taxon>Bacteria</taxon>
        <taxon>Bacillati</taxon>
        <taxon>Bacillota</taxon>
        <taxon>Bacilli</taxon>
        <taxon>Bacillales</taxon>
        <taxon>Bacillaceae</taxon>
        <taxon>Piscibacillus</taxon>
    </lineage>
</organism>
<keyword evidence="2" id="KW-0805">Transcription regulation</keyword>
<dbReference type="EMBL" id="JBHUMZ010000011">
    <property type="protein sequence ID" value="MFD2637886.1"/>
    <property type="molecule type" value="Genomic_DNA"/>
</dbReference>
<dbReference type="CDD" id="cd01107">
    <property type="entry name" value="HTH_BmrR"/>
    <property type="match status" value="1"/>
</dbReference>
<keyword evidence="1" id="KW-0678">Repressor</keyword>
<sequence length="266" mass="31567">MDQRFTIGEMAKLHNIPVKTLRYYDDIDLFKPIEVDPNTNYRYYSIEQFEHLNTINYLRELGITLKEIKQQFNVRDRQMFYDMLARQEARVEQEIKHLKRAKKRLNNRQRELLCQYDDCGKPKVQTVHKRRIAQLKQPIRSHAELELSLKQLEKRSGLNASIFIGGVGVSRSVETLPKQVYNSIFLMLEDEDIDCELETIMPEREYATLLVNRERIHPKDYEPLLHLIDKNKLIVDGDAIERTIIDRYITSNQKEHLSEIQVPVLT</sequence>
<keyword evidence="5" id="KW-0175">Coiled coil</keyword>
<dbReference type="Pfam" id="PF13411">
    <property type="entry name" value="MerR_1"/>
    <property type="match status" value="1"/>
</dbReference>
<dbReference type="InterPro" id="IPR000551">
    <property type="entry name" value="MerR-type_HTH_dom"/>
</dbReference>
<dbReference type="RefSeq" id="WP_377327408.1">
    <property type="nucleotide sequence ID" value="NZ_JBHUMZ010000011.1"/>
</dbReference>
<dbReference type="InterPro" id="IPR011256">
    <property type="entry name" value="Reg_factor_effector_dom_sf"/>
</dbReference>
<dbReference type="SMART" id="SM00422">
    <property type="entry name" value="HTH_MERR"/>
    <property type="match status" value="1"/>
</dbReference>
<name>A0ABW5Q843_9BACI</name>
<evidence type="ECO:0000259" key="6">
    <source>
        <dbReference type="PROSITE" id="PS50937"/>
    </source>
</evidence>
<dbReference type="InterPro" id="IPR047057">
    <property type="entry name" value="MerR_fam"/>
</dbReference>
<comment type="caution">
    <text evidence="7">The sequence shown here is derived from an EMBL/GenBank/DDBJ whole genome shotgun (WGS) entry which is preliminary data.</text>
</comment>
<keyword evidence="8" id="KW-1185">Reference proteome</keyword>
<protein>
    <submittedName>
        <fullName evidence="7">Helix-turn-helix domain-containing protein</fullName>
    </submittedName>
</protein>
<evidence type="ECO:0000313" key="7">
    <source>
        <dbReference type="EMBL" id="MFD2637886.1"/>
    </source>
</evidence>
<dbReference type="InterPro" id="IPR009061">
    <property type="entry name" value="DNA-bd_dom_put_sf"/>
</dbReference>
<feature type="domain" description="HTH merR-type" evidence="6">
    <location>
        <begin position="4"/>
        <end position="74"/>
    </location>
</feature>
<dbReference type="SUPFAM" id="SSF46955">
    <property type="entry name" value="Putative DNA-binding domain"/>
    <property type="match status" value="1"/>
</dbReference>
<evidence type="ECO:0000256" key="3">
    <source>
        <dbReference type="ARBA" id="ARBA00023125"/>
    </source>
</evidence>
<accession>A0ABW5Q843</accession>
<evidence type="ECO:0000256" key="2">
    <source>
        <dbReference type="ARBA" id="ARBA00023015"/>
    </source>
</evidence>
<dbReference type="PROSITE" id="PS50937">
    <property type="entry name" value="HTH_MERR_2"/>
    <property type="match status" value="1"/>
</dbReference>
<proteinExistence type="predicted"/>
<keyword evidence="4" id="KW-0804">Transcription</keyword>